<evidence type="ECO:0000313" key="1">
    <source>
        <dbReference type="EMBL" id="MFL9886987.1"/>
    </source>
</evidence>
<dbReference type="Proteomes" id="UP001629249">
    <property type="component" value="Unassembled WGS sequence"/>
</dbReference>
<comment type="caution">
    <text evidence="1">The sequence shown here is derived from an EMBL/GenBank/DDBJ whole genome shotgun (WGS) entry which is preliminary data.</text>
</comment>
<organism evidence="1 2">
    <name type="scientific">Paraburkholderia agricolaris</name>
    <dbReference type="NCBI Taxonomy" id="2152888"/>
    <lineage>
        <taxon>Bacteria</taxon>
        <taxon>Pseudomonadati</taxon>
        <taxon>Pseudomonadota</taxon>
        <taxon>Betaproteobacteria</taxon>
        <taxon>Burkholderiales</taxon>
        <taxon>Burkholderiaceae</taxon>
        <taxon>Paraburkholderia</taxon>
    </lineage>
</organism>
<gene>
    <name evidence="1" type="ORF">PQR66_28365</name>
</gene>
<dbReference type="RefSeq" id="WP_408331011.1">
    <property type="nucleotide sequence ID" value="NZ_JAQQFH010000018.1"/>
</dbReference>
<accession>A0ABW8ZUT3</accession>
<keyword evidence="2" id="KW-1185">Reference proteome</keyword>
<protein>
    <submittedName>
        <fullName evidence="1">Uncharacterized protein</fullName>
    </submittedName>
</protein>
<proteinExistence type="predicted"/>
<reference evidence="1 2" key="1">
    <citation type="journal article" date="2024" name="Chem. Sci.">
        <title>Discovery of megapolipeptins by genome mining of a Burkholderiales bacteria collection.</title>
        <authorList>
            <person name="Paulo B.S."/>
            <person name="Recchia M.J.J."/>
            <person name="Lee S."/>
            <person name="Fergusson C.H."/>
            <person name="Romanowski S.B."/>
            <person name="Hernandez A."/>
            <person name="Krull N."/>
            <person name="Liu D.Y."/>
            <person name="Cavanagh H."/>
            <person name="Bos A."/>
            <person name="Gray C.A."/>
            <person name="Murphy B.T."/>
            <person name="Linington R.G."/>
            <person name="Eustaquio A.S."/>
        </authorList>
    </citation>
    <scope>NUCLEOTIDE SEQUENCE [LARGE SCALE GENOMIC DNA]</scope>
    <source>
        <strain evidence="1 2">RL16-012-BIC-B</strain>
    </source>
</reference>
<dbReference type="EMBL" id="JAQQFN010000024">
    <property type="protein sequence ID" value="MFL9886987.1"/>
    <property type="molecule type" value="Genomic_DNA"/>
</dbReference>
<evidence type="ECO:0000313" key="2">
    <source>
        <dbReference type="Proteomes" id="UP001629249"/>
    </source>
</evidence>
<sequence>MSTPQEDFQRDPYDFLSNNVVYPNINVLRQEYLLPDVGGEAFVIRPAPVIPVTVKKVPNANSTTGDVFALVRAGDKAPFPLRAYYLPYMQNKTCGGVLHKSAEWMFTAAMDGCTFGAGSVTADGVCLAVHANAASAGQGGRDEQRRQQDEQIATTFSTLGSSKTMSIAPSNYMSDGGGGSAPAKISATTFGKRSGDKWEFFVLRFTSKKAGDDQFARDYLHKGIIGATS</sequence>
<name>A0ABW8ZUT3_9BURK</name>